<dbReference type="EMBL" id="FOTW01000019">
    <property type="protein sequence ID" value="SFM38551.1"/>
    <property type="molecule type" value="Genomic_DNA"/>
</dbReference>
<dbReference type="OrthoDB" id="192277at2"/>
<dbReference type="GO" id="GO:0009399">
    <property type="term" value="P:nitrogen fixation"/>
    <property type="evidence" value="ECO:0007669"/>
    <property type="project" value="InterPro"/>
</dbReference>
<gene>
    <name evidence="1" type="ORF">SAMN02982985_03877</name>
</gene>
<dbReference type="STRING" id="758825.SAMN02982985_03877"/>
<dbReference type="InterPro" id="IPR006975">
    <property type="entry name" value="NifQ"/>
</dbReference>
<keyword evidence="2" id="KW-1185">Reference proteome</keyword>
<name>A0A1I4QEM6_9BURK</name>
<protein>
    <submittedName>
        <fullName evidence="1">Nitrogen fixation protein NifQ</fullName>
    </submittedName>
</protein>
<dbReference type="RefSeq" id="WP_139236629.1">
    <property type="nucleotide sequence ID" value="NZ_FOTW01000019.1"/>
</dbReference>
<dbReference type="GO" id="GO:0030151">
    <property type="term" value="F:molybdenum ion binding"/>
    <property type="evidence" value="ECO:0007669"/>
    <property type="project" value="InterPro"/>
</dbReference>
<accession>A0A1I4QEM6</accession>
<proteinExistence type="predicted"/>
<reference evidence="1 2" key="1">
    <citation type="submission" date="2016-10" db="EMBL/GenBank/DDBJ databases">
        <authorList>
            <person name="de Groot N.N."/>
        </authorList>
    </citation>
    <scope>NUCLEOTIDE SEQUENCE [LARGE SCALE GENOMIC DNA]</scope>
    <source>
        <strain evidence="1 2">ATCC 43154</strain>
    </source>
</reference>
<evidence type="ECO:0000313" key="1">
    <source>
        <dbReference type="EMBL" id="SFM38551.1"/>
    </source>
</evidence>
<dbReference type="Pfam" id="PF04891">
    <property type="entry name" value="NifQ"/>
    <property type="match status" value="1"/>
</dbReference>
<dbReference type="AlphaFoldDB" id="A0A1I4QEM6"/>
<evidence type="ECO:0000313" key="2">
    <source>
        <dbReference type="Proteomes" id="UP000199470"/>
    </source>
</evidence>
<sequence>MNHAPTPMEAAPLRPPAEAAPAADTLLPVAVAAVLRHAREGSLPLFARTLGLPQAELLALVADCLPGQPDSMPIPASKYAALAEHAPVVFHELVALLRAGATPGGAARRAGWLARAVGAACMGRRHLWQDLGLAGRDEVSALLRHHFQPLYAANTDDIKWKRFLFEQLGRTLGRPGLRPPGCGCCEQVGACFGAKPAAAQEAAD</sequence>
<dbReference type="Proteomes" id="UP000199470">
    <property type="component" value="Unassembled WGS sequence"/>
</dbReference>
<organism evidence="1 2">
    <name type="scientific">Rugamonas rubra</name>
    <dbReference type="NCBI Taxonomy" id="758825"/>
    <lineage>
        <taxon>Bacteria</taxon>
        <taxon>Pseudomonadati</taxon>
        <taxon>Pseudomonadota</taxon>
        <taxon>Betaproteobacteria</taxon>
        <taxon>Burkholderiales</taxon>
        <taxon>Oxalobacteraceae</taxon>
        <taxon>Telluria group</taxon>
        <taxon>Rugamonas</taxon>
    </lineage>
</organism>